<keyword evidence="4 6" id="KW-0251">Elongation factor</keyword>
<name>A0A370GF38_9COXI</name>
<dbReference type="GO" id="GO:0003746">
    <property type="term" value="F:translation elongation factor activity"/>
    <property type="evidence" value="ECO:0007669"/>
    <property type="project" value="UniProtKB-UniRule"/>
</dbReference>
<dbReference type="Gene3D" id="1.10.286.20">
    <property type="match status" value="1"/>
</dbReference>
<dbReference type="PROSITE" id="PS01127">
    <property type="entry name" value="EF_TS_2"/>
    <property type="match status" value="1"/>
</dbReference>
<dbReference type="NCBIfam" id="TIGR00116">
    <property type="entry name" value="tsf"/>
    <property type="match status" value="1"/>
</dbReference>
<dbReference type="EMBL" id="QQAX01000017">
    <property type="protein sequence ID" value="RDI41806.1"/>
    <property type="molecule type" value="Genomic_DNA"/>
</dbReference>
<dbReference type="GO" id="GO:0005737">
    <property type="term" value="C:cytoplasm"/>
    <property type="evidence" value="ECO:0007669"/>
    <property type="project" value="UniProtKB-SubCell"/>
</dbReference>
<comment type="subcellular location">
    <subcellularLocation>
        <location evidence="6 8">Cytoplasm</location>
    </subcellularLocation>
</comment>
<keyword evidence="3 6" id="KW-0963">Cytoplasm</keyword>
<organism evidence="10 11">
    <name type="scientific">Aquicella lusitana</name>
    <dbReference type="NCBI Taxonomy" id="254246"/>
    <lineage>
        <taxon>Bacteria</taxon>
        <taxon>Pseudomonadati</taxon>
        <taxon>Pseudomonadota</taxon>
        <taxon>Gammaproteobacteria</taxon>
        <taxon>Legionellales</taxon>
        <taxon>Coxiellaceae</taxon>
        <taxon>Aquicella</taxon>
    </lineage>
</organism>
<evidence type="ECO:0000256" key="6">
    <source>
        <dbReference type="HAMAP-Rule" id="MF_00050"/>
    </source>
</evidence>
<keyword evidence="11" id="KW-1185">Reference proteome</keyword>
<dbReference type="PANTHER" id="PTHR11741:SF0">
    <property type="entry name" value="ELONGATION FACTOR TS, MITOCHONDRIAL"/>
    <property type="match status" value="1"/>
</dbReference>
<feature type="region of interest" description="Involved in Mg(2+) ion dislocation from EF-Tu" evidence="6">
    <location>
        <begin position="81"/>
        <end position="84"/>
    </location>
</feature>
<dbReference type="SUPFAM" id="SSF54713">
    <property type="entry name" value="Elongation factor Ts (EF-Ts), dimerisation domain"/>
    <property type="match status" value="2"/>
</dbReference>
<feature type="domain" description="Translation elongation factor EFTs/EF1B dimerisation" evidence="9">
    <location>
        <begin position="72"/>
        <end position="275"/>
    </location>
</feature>
<comment type="caution">
    <text evidence="10">The sequence shown here is derived from an EMBL/GenBank/DDBJ whole genome shotgun (WGS) entry which is preliminary data.</text>
</comment>
<dbReference type="FunFam" id="1.10.8.10:FF:000001">
    <property type="entry name" value="Elongation factor Ts"/>
    <property type="match status" value="1"/>
</dbReference>
<dbReference type="InterPro" id="IPR014039">
    <property type="entry name" value="Transl_elong_EFTs/EF1B_dimer"/>
</dbReference>
<dbReference type="RefSeq" id="WP_114834808.1">
    <property type="nucleotide sequence ID" value="NZ_LR699114.1"/>
</dbReference>
<protein>
    <recommendedName>
        <fullName evidence="2 6">Elongation factor Ts</fullName>
        <shortName evidence="6">EF-Ts</shortName>
    </recommendedName>
</protein>
<dbReference type="Gene3D" id="3.30.479.20">
    <property type="entry name" value="Elongation factor Ts, dimerisation domain"/>
    <property type="match status" value="2"/>
</dbReference>
<evidence type="ECO:0000259" key="9">
    <source>
        <dbReference type="Pfam" id="PF00889"/>
    </source>
</evidence>
<comment type="similarity">
    <text evidence="1 6 7">Belongs to the EF-Ts family.</text>
</comment>
<dbReference type="HAMAP" id="MF_00050">
    <property type="entry name" value="EF_Ts"/>
    <property type="match status" value="1"/>
</dbReference>
<dbReference type="InterPro" id="IPR018101">
    <property type="entry name" value="Transl_elong_Ts_CS"/>
</dbReference>
<dbReference type="PROSITE" id="PS01126">
    <property type="entry name" value="EF_TS_1"/>
    <property type="match status" value="1"/>
</dbReference>
<dbReference type="InterPro" id="IPR009060">
    <property type="entry name" value="UBA-like_sf"/>
</dbReference>
<evidence type="ECO:0000256" key="4">
    <source>
        <dbReference type="ARBA" id="ARBA00022768"/>
    </source>
</evidence>
<dbReference type="Proteomes" id="UP000254720">
    <property type="component" value="Unassembled WGS sequence"/>
</dbReference>
<evidence type="ECO:0000256" key="3">
    <source>
        <dbReference type="ARBA" id="ARBA00022490"/>
    </source>
</evidence>
<evidence type="ECO:0000256" key="2">
    <source>
        <dbReference type="ARBA" id="ARBA00016956"/>
    </source>
</evidence>
<dbReference type="PANTHER" id="PTHR11741">
    <property type="entry name" value="ELONGATION FACTOR TS"/>
    <property type="match status" value="1"/>
</dbReference>
<comment type="function">
    <text evidence="6 7">Associates with the EF-Tu.GDP complex and induces the exchange of GDP to GTP. It remains bound to the aminoacyl-tRNA.EF-Tu.GTP complex up to the GTP hydrolysis stage on the ribosome.</text>
</comment>
<dbReference type="Pfam" id="PF00889">
    <property type="entry name" value="EF_TS"/>
    <property type="match status" value="1"/>
</dbReference>
<evidence type="ECO:0000256" key="5">
    <source>
        <dbReference type="ARBA" id="ARBA00022917"/>
    </source>
</evidence>
<dbReference type="InterPro" id="IPR036402">
    <property type="entry name" value="EF-Ts_dimer_sf"/>
</dbReference>
<dbReference type="CDD" id="cd14275">
    <property type="entry name" value="UBA_EF-Ts"/>
    <property type="match status" value="1"/>
</dbReference>
<dbReference type="SUPFAM" id="SSF46934">
    <property type="entry name" value="UBA-like"/>
    <property type="match status" value="1"/>
</dbReference>
<dbReference type="OrthoDB" id="9808348at2"/>
<reference evidence="10 11" key="1">
    <citation type="submission" date="2018-07" db="EMBL/GenBank/DDBJ databases">
        <title>Genomic Encyclopedia of Type Strains, Phase IV (KMG-IV): sequencing the most valuable type-strain genomes for metagenomic binning, comparative biology and taxonomic classification.</title>
        <authorList>
            <person name="Goeker M."/>
        </authorList>
    </citation>
    <scope>NUCLEOTIDE SEQUENCE [LARGE SCALE GENOMIC DNA]</scope>
    <source>
        <strain evidence="10 11">DSM 16500</strain>
    </source>
</reference>
<dbReference type="AlphaFoldDB" id="A0A370GF38"/>
<evidence type="ECO:0000313" key="11">
    <source>
        <dbReference type="Proteomes" id="UP000254720"/>
    </source>
</evidence>
<dbReference type="Gene3D" id="1.10.8.10">
    <property type="entry name" value="DNA helicase RuvA subunit, C-terminal domain"/>
    <property type="match status" value="1"/>
</dbReference>
<evidence type="ECO:0000256" key="7">
    <source>
        <dbReference type="RuleBase" id="RU000642"/>
    </source>
</evidence>
<dbReference type="InterPro" id="IPR001816">
    <property type="entry name" value="Transl_elong_EFTs/EF1B"/>
</dbReference>
<proteinExistence type="inferred from homology"/>
<accession>A0A370GF38</accession>
<gene>
    <name evidence="6" type="primary">tsf</name>
    <name evidence="10" type="ORF">C8D86_11722</name>
</gene>
<keyword evidence="5 6" id="KW-0648">Protein biosynthesis</keyword>
<evidence type="ECO:0000313" key="10">
    <source>
        <dbReference type="EMBL" id="RDI41806.1"/>
    </source>
</evidence>
<evidence type="ECO:0000256" key="1">
    <source>
        <dbReference type="ARBA" id="ARBA00005532"/>
    </source>
</evidence>
<dbReference type="FunFam" id="1.10.286.20:FF:000001">
    <property type="entry name" value="Elongation factor Ts"/>
    <property type="match status" value="1"/>
</dbReference>
<sequence length="295" mass="31731">MSTIISASQVKELRERTGAGMMECKKALEASNGDMERAIEELRKSGAAKAGKKAGRIAAEGAIAITDNDKQAVMIEVNCETDFVARDSNFTSFVKAVAKTALETGIQDVSQLSGAPLLGHAPQTVEQVRQELVTKVGENVQVRRIVLSGVSAATIGTYLHGSRIGVMVELDVDNKDLARDIAMHIAASRPLVISPEDVSQELIAKEKEIYMAQAATSGKPQEIIEKMVAGRLKKFLDEVSLVGQPFVKDPDITVGGLLSKHRAKVLAFHRFEVGEGIEKASEDFKEAVMSQVQGS</sequence>
<evidence type="ECO:0000256" key="8">
    <source>
        <dbReference type="RuleBase" id="RU000643"/>
    </source>
</evidence>